<evidence type="ECO:0000313" key="2">
    <source>
        <dbReference type="EMBL" id="CAF4562667.1"/>
    </source>
</evidence>
<evidence type="ECO:0000313" key="3">
    <source>
        <dbReference type="Proteomes" id="UP000676336"/>
    </source>
</evidence>
<evidence type="ECO:0000256" key="1">
    <source>
        <dbReference type="SAM" id="MobiDB-lite"/>
    </source>
</evidence>
<protein>
    <submittedName>
        <fullName evidence="2">Uncharacterized protein</fullName>
    </submittedName>
</protein>
<dbReference type="Proteomes" id="UP000676336">
    <property type="component" value="Unassembled WGS sequence"/>
</dbReference>
<dbReference type="EMBL" id="CAJOBI010095466">
    <property type="protein sequence ID" value="CAF4562667.1"/>
    <property type="molecule type" value="Genomic_DNA"/>
</dbReference>
<gene>
    <name evidence="2" type="ORF">SMN809_LOCUS37509</name>
</gene>
<feature type="compositionally biased region" description="Basic residues" evidence="1">
    <location>
        <begin position="46"/>
        <end position="55"/>
    </location>
</feature>
<organism evidence="2 3">
    <name type="scientific">Rotaria magnacalcarata</name>
    <dbReference type="NCBI Taxonomy" id="392030"/>
    <lineage>
        <taxon>Eukaryota</taxon>
        <taxon>Metazoa</taxon>
        <taxon>Spiralia</taxon>
        <taxon>Gnathifera</taxon>
        <taxon>Rotifera</taxon>
        <taxon>Eurotatoria</taxon>
        <taxon>Bdelloidea</taxon>
        <taxon>Philodinida</taxon>
        <taxon>Philodinidae</taxon>
        <taxon>Rotaria</taxon>
    </lineage>
</organism>
<sequence length="80" mass="9239">DLEFDADEYCNYTYICQQANERIEIERKSREQAELEALAAATASHTGKRRHRNKKNNNNNNKQEENGSIVSTTSEEHPDL</sequence>
<dbReference type="AlphaFoldDB" id="A0A8S2YJL3"/>
<proteinExistence type="predicted"/>
<feature type="non-terminal residue" evidence="2">
    <location>
        <position position="1"/>
    </location>
</feature>
<feature type="non-terminal residue" evidence="2">
    <location>
        <position position="80"/>
    </location>
</feature>
<comment type="caution">
    <text evidence="2">The sequence shown here is derived from an EMBL/GenBank/DDBJ whole genome shotgun (WGS) entry which is preliminary data.</text>
</comment>
<name>A0A8S2YJL3_9BILA</name>
<feature type="region of interest" description="Disordered" evidence="1">
    <location>
        <begin position="40"/>
        <end position="80"/>
    </location>
</feature>
<accession>A0A8S2YJL3</accession>
<reference evidence="2" key="1">
    <citation type="submission" date="2021-02" db="EMBL/GenBank/DDBJ databases">
        <authorList>
            <person name="Nowell W R."/>
        </authorList>
    </citation>
    <scope>NUCLEOTIDE SEQUENCE</scope>
</reference>